<dbReference type="Pfam" id="PF13361">
    <property type="entry name" value="UvrD_C"/>
    <property type="match status" value="1"/>
</dbReference>
<dbReference type="GO" id="GO:0033202">
    <property type="term" value="C:DNA helicase complex"/>
    <property type="evidence" value="ECO:0007669"/>
    <property type="project" value="TreeGrafter"/>
</dbReference>
<accession>A0A846S3N8</accession>
<dbReference type="Gene3D" id="3.40.50.300">
    <property type="entry name" value="P-loop containing nucleotide triphosphate hydrolases"/>
    <property type="match status" value="3"/>
</dbReference>
<feature type="region of interest" description="Disordered" evidence="14">
    <location>
        <begin position="780"/>
        <end position="814"/>
    </location>
</feature>
<reference evidence="17 18" key="1">
    <citation type="submission" date="2020-03" db="EMBL/GenBank/DDBJ databases">
        <title>Sequencing the genomes of 1000 actinobacteria strains.</title>
        <authorList>
            <person name="Klenk H.-P."/>
        </authorList>
    </citation>
    <scope>NUCLEOTIDE SEQUENCE [LARGE SCALE GENOMIC DNA]</scope>
    <source>
        <strain evidence="17 18">DSM 18964</strain>
    </source>
</reference>
<evidence type="ECO:0000256" key="14">
    <source>
        <dbReference type="SAM" id="MobiDB-lite"/>
    </source>
</evidence>
<dbReference type="AlphaFoldDB" id="A0A846S3N8"/>
<evidence type="ECO:0000313" key="18">
    <source>
        <dbReference type="Proteomes" id="UP000576792"/>
    </source>
</evidence>
<dbReference type="Gene3D" id="1.10.486.10">
    <property type="entry name" value="PCRA, domain 4"/>
    <property type="match status" value="1"/>
</dbReference>
<comment type="catalytic activity">
    <reaction evidence="10">
        <text>ATP + H2O = ADP + phosphate + H(+)</text>
        <dbReference type="Rhea" id="RHEA:13065"/>
        <dbReference type="ChEBI" id="CHEBI:15377"/>
        <dbReference type="ChEBI" id="CHEBI:15378"/>
        <dbReference type="ChEBI" id="CHEBI:30616"/>
        <dbReference type="ChEBI" id="CHEBI:43474"/>
        <dbReference type="ChEBI" id="CHEBI:456216"/>
        <dbReference type="EC" id="5.6.2.4"/>
    </reaction>
</comment>
<gene>
    <name evidence="17" type="ORF">BKA07_003205</name>
</gene>
<keyword evidence="3 13" id="KW-0378">Hydrolase</keyword>
<evidence type="ECO:0000259" key="16">
    <source>
        <dbReference type="PROSITE" id="PS51217"/>
    </source>
</evidence>
<dbReference type="RefSeq" id="WP_167951792.1">
    <property type="nucleotide sequence ID" value="NZ_BAAAPQ010000031.1"/>
</dbReference>
<dbReference type="CDD" id="cd18807">
    <property type="entry name" value="SF1_C_UvrD"/>
    <property type="match status" value="2"/>
</dbReference>
<dbReference type="GO" id="GO:0043138">
    <property type="term" value="F:3'-5' DNA helicase activity"/>
    <property type="evidence" value="ECO:0007669"/>
    <property type="project" value="UniProtKB-EC"/>
</dbReference>
<evidence type="ECO:0000256" key="11">
    <source>
        <dbReference type="ARBA" id="ARBA00067565"/>
    </source>
</evidence>
<dbReference type="SUPFAM" id="SSF52540">
    <property type="entry name" value="P-loop containing nucleoside triphosphate hydrolases"/>
    <property type="match status" value="1"/>
</dbReference>
<keyword evidence="7" id="KW-0413">Isomerase</keyword>
<dbReference type="CDD" id="cd17932">
    <property type="entry name" value="DEXQc_UvrD"/>
    <property type="match status" value="1"/>
</dbReference>
<keyword evidence="4 13" id="KW-0347">Helicase</keyword>
<dbReference type="InterPro" id="IPR027417">
    <property type="entry name" value="P-loop_NTPase"/>
</dbReference>
<dbReference type="Pfam" id="PF00580">
    <property type="entry name" value="UvrD-helicase"/>
    <property type="match status" value="1"/>
</dbReference>
<evidence type="ECO:0000256" key="13">
    <source>
        <dbReference type="PROSITE-ProRule" id="PRU00560"/>
    </source>
</evidence>
<keyword evidence="2 13" id="KW-0547">Nucleotide-binding</keyword>
<dbReference type="GO" id="GO:0003677">
    <property type="term" value="F:DNA binding"/>
    <property type="evidence" value="ECO:0007669"/>
    <property type="project" value="UniProtKB-KW"/>
</dbReference>
<dbReference type="PROSITE" id="PS51217">
    <property type="entry name" value="UVRD_HELICASE_CTER"/>
    <property type="match status" value="1"/>
</dbReference>
<evidence type="ECO:0000256" key="7">
    <source>
        <dbReference type="ARBA" id="ARBA00023235"/>
    </source>
</evidence>
<dbReference type="PANTHER" id="PTHR11070:SF2">
    <property type="entry name" value="ATP-DEPENDENT DNA HELICASE SRS2"/>
    <property type="match status" value="1"/>
</dbReference>
<dbReference type="Pfam" id="PF21196">
    <property type="entry name" value="PcrA_UvrD_tudor"/>
    <property type="match status" value="1"/>
</dbReference>
<dbReference type="FunFam" id="1.10.486.10:FF:000003">
    <property type="entry name" value="ATP-dependent DNA helicase"/>
    <property type="match status" value="1"/>
</dbReference>
<protein>
    <recommendedName>
        <fullName evidence="11">ATP-dependent DNA helicase UvrD1</fullName>
        <ecNumber evidence="9">5.6.2.4</ecNumber>
    </recommendedName>
    <alternativeName>
        <fullName evidence="12">DNA 3'-5' helicase UvrD1</fullName>
    </alternativeName>
</protein>
<evidence type="ECO:0000256" key="9">
    <source>
        <dbReference type="ARBA" id="ARBA00034808"/>
    </source>
</evidence>
<dbReference type="GO" id="GO:0009314">
    <property type="term" value="P:response to radiation"/>
    <property type="evidence" value="ECO:0007669"/>
    <property type="project" value="UniProtKB-ARBA"/>
</dbReference>
<evidence type="ECO:0000259" key="15">
    <source>
        <dbReference type="PROSITE" id="PS51198"/>
    </source>
</evidence>
<feature type="compositionally biased region" description="Low complexity" evidence="14">
    <location>
        <begin position="601"/>
        <end position="613"/>
    </location>
</feature>
<dbReference type="InterPro" id="IPR014017">
    <property type="entry name" value="DNA_helicase_UvrD-like_C"/>
</dbReference>
<evidence type="ECO:0000256" key="3">
    <source>
        <dbReference type="ARBA" id="ARBA00022801"/>
    </source>
</evidence>
<evidence type="ECO:0000256" key="4">
    <source>
        <dbReference type="ARBA" id="ARBA00022806"/>
    </source>
</evidence>
<name>A0A846S3N8_9MICO</name>
<dbReference type="Gene3D" id="1.10.10.160">
    <property type="match status" value="1"/>
</dbReference>
<evidence type="ECO:0000256" key="5">
    <source>
        <dbReference type="ARBA" id="ARBA00022840"/>
    </source>
</evidence>
<evidence type="ECO:0000256" key="6">
    <source>
        <dbReference type="ARBA" id="ARBA00023125"/>
    </source>
</evidence>
<dbReference type="InterPro" id="IPR014016">
    <property type="entry name" value="UvrD-like_ATP-bd"/>
</dbReference>
<feature type="binding site" evidence="13">
    <location>
        <begin position="45"/>
        <end position="52"/>
    </location>
    <ligand>
        <name>ATP</name>
        <dbReference type="ChEBI" id="CHEBI:30616"/>
    </ligand>
</feature>
<keyword evidence="5 13" id="KW-0067">ATP-binding</keyword>
<comment type="similarity">
    <text evidence="1">Belongs to the helicase family. UvrD subfamily.</text>
</comment>
<dbReference type="GO" id="GO:0005524">
    <property type="term" value="F:ATP binding"/>
    <property type="evidence" value="ECO:0007669"/>
    <property type="project" value="UniProtKB-UniRule"/>
</dbReference>
<evidence type="ECO:0000256" key="10">
    <source>
        <dbReference type="ARBA" id="ARBA00048988"/>
    </source>
</evidence>
<keyword evidence="6" id="KW-0238">DNA-binding</keyword>
<feature type="domain" description="UvrD-like helicase ATP-binding" evidence="15">
    <location>
        <begin position="24"/>
        <end position="309"/>
    </location>
</feature>
<dbReference type="FunFam" id="1.10.10.160:FF:000001">
    <property type="entry name" value="ATP-dependent DNA helicase"/>
    <property type="match status" value="1"/>
</dbReference>
<dbReference type="GO" id="GO:0016787">
    <property type="term" value="F:hydrolase activity"/>
    <property type="evidence" value="ECO:0007669"/>
    <property type="project" value="UniProtKB-UniRule"/>
</dbReference>
<sequence length="875" mass="94146">MTAAAENIEEATQGADSRTAELLTGLNPRQREAVAHTGSPLLIVAGAGSGKTTVLTRRIAYALATGRAHPGEVLAITFTNKAAKEMAERVSSIVGPASRSMWVSTFHSSCVRILRREAKVLGMKSNFTIYDAQDAQRLVSQILKELGFDTKKYTPRSVLHRISSLKNDLQTPDDFSPRPNNPADEVLADVFQRYTTRLRLANAFDFDDLIAETVHLFGAFPEVADSYRRRFRHILVDEYQDTNPAQYALIKSLAGDGAGGATGAELTVVGDADQSIYAFRGATVRNIVEFEKDFPDAETILLEQNYRSTQNILDAANSVIANNQDRRDKKLWTSEGSGEPIVGWVAENEQSEARFIVDRVDELIDNEEFTYGDFAVFYRTNAQSRAIEDALVRSGIPYKVVGGTRFYERKEIKDALAYLRVVANPDDDVNLRRILNVPKRSIGDRTEGIIADFADREGVSFYTALGRLDEIDHLSSRALTAVSKFYDLMRDLAATAEAAPLSRVIEAILEQSGYLESLQKSTDPQDESRVDNLAELVAVAEDFVATQALAVADDEDTDDAGTDDAAVGDAVTGDDKDTVGADAVPHSPDAIANPDSAGENSAKGAAAGTAVSAPEGTAEGAADEENPESSASGQASIAAFLEQVALASDTDQIPDAELGQVTLMTLHTAKGLEFPVVFLTGLEDGGFPHARSFENPHELSEERRLAYVGLTRARQRLIVSRAETRSMWGQPQYNPPSRFLSEIPENLIDWENTGTFSSSMSGGYSSSGFGGGGFGGGYSGSSADARGGRTSGGSSRSRSGSANSSSPVAGFPNRIRPNREVISVSVGEKVSHESFGLGTVTEVNGVGDKTVAVVDFGSLGTKRLLLRYAPIEKLG</sequence>
<dbReference type="PANTHER" id="PTHR11070">
    <property type="entry name" value="UVRD / RECB / PCRA DNA HELICASE FAMILY MEMBER"/>
    <property type="match status" value="1"/>
</dbReference>
<dbReference type="EC" id="5.6.2.4" evidence="9"/>
<dbReference type="PROSITE" id="PS51198">
    <property type="entry name" value="UVRD_HELICASE_ATP_BIND"/>
    <property type="match status" value="1"/>
</dbReference>
<feature type="region of interest" description="Disordered" evidence="14">
    <location>
        <begin position="554"/>
        <end position="633"/>
    </location>
</feature>
<feature type="compositionally biased region" description="Low complexity" evidence="14">
    <location>
        <begin position="792"/>
        <end position="806"/>
    </location>
</feature>
<dbReference type="InterPro" id="IPR013986">
    <property type="entry name" value="DExx_box_DNA_helicase_dom_sf"/>
</dbReference>
<evidence type="ECO:0000313" key="17">
    <source>
        <dbReference type="EMBL" id="NJC58170.1"/>
    </source>
</evidence>
<dbReference type="GO" id="GO:0000725">
    <property type="term" value="P:recombinational repair"/>
    <property type="evidence" value="ECO:0007669"/>
    <property type="project" value="TreeGrafter"/>
</dbReference>
<dbReference type="InterPro" id="IPR000212">
    <property type="entry name" value="DNA_helicase_UvrD/REP"/>
</dbReference>
<evidence type="ECO:0000256" key="1">
    <source>
        <dbReference type="ARBA" id="ARBA00009922"/>
    </source>
</evidence>
<dbReference type="EMBL" id="JAATJN010000001">
    <property type="protein sequence ID" value="NJC58170.1"/>
    <property type="molecule type" value="Genomic_DNA"/>
</dbReference>
<feature type="domain" description="UvrD-like helicase C-terminal" evidence="16">
    <location>
        <begin position="310"/>
        <end position="671"/>
    </location>
</feature>
<proteinExistence type="inferred from homology"/>
<evidence type="ECO:0000256" key="8">
    <source>
        <dbReference type="ARBA" id="ARBA00034617"/>
    </source>
</evidence>
<comment type="caution">
    <text evidence="17">The sequence shown here is derived from an EMBL/GenBank/DDBJ whole genome shotgun (WGS) entry which is preliminary data.</text>
</comment>
<evidence type="ECO:0000256" key="12">
    <source>
        <dbReference type="ARBA" id="ARBA00077374"/>
    </source>
</evidence>
<organism evidence="17 18">
    <name type="scientific">Brevibacterium marinum</name>
    <dbReference type="NCBI Taxonomy" id="418643"/>
    <lineage>
        <taxon>Bacteria</taxon>
        <taxon>Bacillati</taxon>
        <taxon>Actinomycetota</taxon>
        <taxon>Actinomycetes</taxon>
        <taxon>Micrococcales</taxon>
        <taxon>Brevibacteriaceae</taxon>
        <taxon>Brevibacterium</taxon>
    </lineage>
</organism>
<comment type="catalytic activity">
    <reaction evidence="8">
        <text>Couples ATP hydrolysis with the unwinding of duplex DNA by translocating in the 3'-5' direction.</text>
        <dbReference type="EC" id="5.6.2.4"/>
    </reaction>
</comment>
<keyword evidence="18" id="KW-1185">Reference proteome</keyword>
<dbReference type="Proteomes" id="UP000576792">
    <property type="component" value="Unassembled WGS sequence"/>
</dbReference>
<dbReference type="GO" id="GO:0005829">
    <property type="term" value="C:cytosol"/>
    <property type="evidence" value="ECO:0007669"/>
    <property type="project" value="TreeGrafter"/>
</dbReference>
<evidence type="ECO:0000256" key="2">
    <source>
        <dbReference type="ARBA" id="ARBA00022741"/>
    </source>
</evidence>